<dbReference type="PANTHER" id="PTHR32341:SF10">
    <property type="entry name" value="INTERFERON-INDUCIBLE GTPASE 5"/>
    <property type="match status" value="1"/>
</dbReference>
<evidence type="ECO:0000259" key="5">
    <source>
        <dbReference type="PROSITE" id="PS51716"/>
    </source>
</evidence>
<accession>A0A914Y1C4</accession>
<dbReference type="InterPro" id="IPR007743">
    <property type="entry name" value="Immunity-related_GTPase-like"/>
</dbReference>
<evidence type="ECO:0000256" key="4">
    <source>
        <dbReference type="ARBA" id="ARBA00023134"/>
    </source>
</evidence>
<dbReference type="SUPFAM" id="SSF52540">
    <property type="entry name" value="P-loop containing nucleoside triphosphate hydrolases"/>
    <property type="match status" value="1"/>
</dbReference>
<keyword evidence="3" id="KW-0378">Hydrolase</keyword>
<dbReference type="InterPro" id="IPR027417">
    <property type="entry name" value="P-loop_NTPase"/>
</dbReference>
<reference evidence="7" key="1">
    <citation type="submission" date="2022-11" db="UniProtKB">
        <authorList>
            <consortium name="WormBaseParasite"/>
        </authorList>
    </citation>
    <scope>IDENTIFICATION</scope>
</reference>
<keyword evidence="4" id="KW-0342">GTP-binding</keyword>
<dbReference type="AlphaFoldDB" id="A0A914Y1C4"/>
<comment type="similarity">
    <text evidence="1">Belongs to the TRAFAC class dynamin-like GTPase superfamily. IRG family.</text>
</comment>
<protein>
    <submittedName>
        <fullName evidence="7">IRG-type G domain-containing protein</fullName>
    </submittedName>
</protein>
<evidence type="ECO:0000313" key="7">
    <source>
        <dbReference type="WBParaSite" id="PSU_v2.g13254.t1"/>
    </source>
</evidence>
<sequence>MSRFFSRVDYKSQKDNAGLKLGIDKTRYNIAIAGHTKIGKSTLVNTLIGKKLAKTGPAETTNHVAKYDSIIIPGVTVWDFAGCGTRKHNVETYYM</sequence>
<dbReference type="Pfam" id="PF05049">
    <property type="entry name" value="IIGP"/>
    <property type="match status" value="1"/>
</dbReference>
<evidence type="ECO:0000256" key="1">
    <source>
        <dbReference type="ARBA" id="ARBA00005429"/>
    </source>
</evidence>
<evidence type="ECO:0000256" key="3">
    <source>
        <dbReference type="ARBA" id="ARBA00022801"/>
    </source>
</evidence>
<dbReference type="Proteomes" id="UP000887577">
    <property type="component" value="Unplaced"/>
</dbReference>
<dbReference type="PROSITE" id="PS51716">
    <property type="entry name" value="G_IRG"/>
    <property type="match status" value="1"/>
</dbReference>
<organism evidence="6 7">
    <name type="scientific">Panagrolaimus superbus</name>
    <dbReference type="NCBI Taxonomy" id="310955"/>
    <lineage>
        <taxon>Eukaryota</taxon>
        <taxon>Metazoa</taxon>
        <taxon>Ecdysozoa</taxon>
        <taxon>Nematoda</taxon>
        <taxon>Chromadorea</taxon>
        <taxon>Rhabditida</taxon>
        <taxon>Tylenchina</taxon>
        <taxon>Panagrolaimomorpha</taxon>
        <taxon>Panagrolaimoidea</taxon>
        <taxon>Panagrolaimidae</taxon>
        <taxon>Panagrolaimus</taxon>
    </lineage>
</organism>
<name>A0A914Y1C4_9BILA</name>
<dbReference type="PANTHER" id="PTHR32341">
    <property type="entry name" value="INTERFERON-INDUCIBLE GTPASE"/>
    <property type="match status" value="1"/>
</dbReference>
<dbReference type="Gene3D" id="3.40.50.300">
    <property type="entry name" value="P-loop containing nucleotide triphosphate hydrolases"/>
    <property type="match status" value="1"/>
</dbReference>
<evidence type="ECO:0000256" key="2">
    <source>
        <dbReference type="ARBA" id="ARBA00022741"/>
    </source>
</evidence>
<dbReference type="GO" id="GO:0016020">
    <property type="term" value="C:membrane"/>
    <property type="evidence" value="ECO:0007669"/>
    <property type="project" value="InterPro"/>
</dbReference>
<dbReference type="InterPro" id="IPR030385">
    <property type="entry name" value="G_IRG_dom"/>
</dbReference>
<keyword evidence="2" id="KW-0547">Nucleotide-binding</keyword>
<evidence type="ECO:0000313" key="6">
    <source>
        <dbReference type="Proteomes" id="UP000887577"/>
    </source>
</evidence>
<feature type="domain" description="IRG-type G" evidence="5">
    <location>
        <begin position="26"/>
        <end position="95"/>
    </location>
</feature>
<proteinExistence type="inferred from homology"/>
<dbReference type="InterPro" id="IPR051515">
    <property type="entry name" value="IRG"/>
</dbReference>
<keyword evidence="6" id="KW-1185">Reference proteome</keyword>
<dbReference type="GO" id="GO:0016787">
    <property type="term" value="F:hydrolase activity"/>
    <property type="evidence" value="ECO:0007669"/>
    <property type="project" value="UniProtKB-KW"/>
</dbReference>
<dbReference type="GO" id="GO:0005525">
    <property type="term" value="F:GTP binding"/>
    <property type="evidence" value="ECO:0007669"/>
    <property type="project" value="UniProtKB-KW"/>
</dbReference>
<dbReference type="WBParaSite" id="PSU_v2.g13254.t1">
    <property type="protein sequence ID" value="PSU_v2.g13254.t1"/>
    <property type="gene ID" value="PSU_v2.g13254"/>
</dbReference>